<gene>
    <name evidence="15" type="ORF">M9Y10_044765</name>
</gene>
<comment type="caution">
    <text evidence="15">The sequence shown here is derived from an EMBL/GenBank/DDBJ whole genome shotgun (WGS) entry which is preliminary data.</text>
</comment>
<dbReference type="PROSITE" id="PS51192">
    <property type="entry name" value="HELICASE_ATP_BIND_1"/>
    <property type="match status" value="1"/>
</dbReference>
<comment type="catalytic activity">
    <reaction evidence="11">
        <text>Couples ATP hydrolysis with the unwinding of duplex DNA by translocating in the 3'-5' direction.</text>
        <dbReference type="EC" id="5.6.2.4"/>
    </reaction>
</comment>
<evidence type="ECO:0000256" key="4">
    <source>
        <dbReference type="ARBA" id="ARBA00022801"/>
    </source>
</evidence>
<keyword evidence="8" id="KW-0234">DNA repair</keyword>
<dbReference type="PRINTS" id="PR00851">
    <property type="entry name" value="XRODRMPGMNTB"/>
</dbReference>
<dbReference type="InterPro" id="IPR050615">
    <property type="entry name" value="ATP-dep_DNA_Helicase"/>
</dbReference>
<keyword evidence="2" id="KW-0547">Nucleotide-binding</keyword>
<dbReference type="Gene3D" id="3.40.50.300">
    <property type="entry name" value="P-loop containing nucleotide triphosphate hydrolases"/>
    <property type="match status" value="2"/>
</dbReference>
<keyword evidence="9" id="KW-0413">Isomerase</keyword>
<dbReference type="SMART" id="SM00487">
    <property type="entry name" value="DEXDc"/>
    <property type="match status" value="1"/>
</dbReference>
<dbReference type="SUPFAM" id="SSF52540">
    <property type="entry name" value="P-loop containing nucleoside triphosphate hydrolases"/>
    <property type="match status" value="2"/>
</dbReference>
<dbReference type="NCBIfam" id="TIGR00603">
    <property type="entry name" value="rad25"/>
    <property type="match status" value="1"/>
</dbReference>
<dbReference type="PANTHER" id="PTHR11274">
    <property type="entry name" value="RAD25/XP-B DNA REPAIR HELICASE"/>
    <property type="match status" value="1"/>
</dbReference>
<dbReference type="Proteomes" id="UP001470230">
    <property type="component" value="Unassembled WGS sequence"/>
</dbReference>
<dbReference type="InterPro" id="IPR027417">
    <property type="entry name" value="P-loop_NTPase"/>
</dbReference>
<reference evidence="15 16" key="1">
    <citation type="submission" date="2024-04" db="EMBL/GenBank/DDBJ databases">
        <title>Tritrichomonas musculus Genome.</title>
        <authorList>
            <person name="Alves-Ferreira E."/>
            <person name="Grigg M."/>
            <person name="Lorenzi H."/>
            <person name="Galac M."/>
        </authorList>
    </citation>
    <scope>NUCLEOTIDE SEQUENCE [LARGE SCALE GENOMIC DNA]</scope>
    <source>
        <strain evidence="15 16">EAF2021</strain>
    </source>
</reference>
<accession>A0ABR2JW88</accession>
<feature type="domain" description="Helicase ATP-binding" evidence="14">
    <location>
        <begin position="329"/>
        <end position="487"/>
    </location>
</feature>
<keyword evidence="5 15" id="KW-0347">Helicase</keyword>
<dbReference type="EMBL" id="JAPFFF010000009">
    <property type="protein sequence ID" value="KAK8882125.1"/>
    <property type="molecule type" value="Genomic_DNA"/>
</dbReference>
<dbReference type="Pfam" id="PF13625">
    <property type="entry name" value="Helicase_C_3"/>
    <property type="match status" value="1"/>
</dbReference>
<organism evidence="15 16">
    <name type="scientific">Tritrichomonas musculus</name>
    <dbReference type="NCBI Taxonomy" id="1915356"/>
    <lineage>
        <taxon>Eukaryota</taxon>
        <taxon>Metamonada</taxon>
        <taxon>Parabasalia</taxon>
        <taxon>Tritrichomonadida</taxon>
        <taxon>Tritrichomonadidae</taxon>
        <taxon>Tritrichomonas</taxon>
    </lineage>
</organism>
<dbReference type="GO" id="GO:0004386">
    <property type="term" value="F:helicase activity"/>
    <property type="evidence" value="ECO:0007669"/>
    <property type="project" value="UniProtKB-KW"/>
</dbReference>
<evidence type="ECO:0000256" key="3">
    <source>
        <dbReference type="ARBA" id="ARBA00022763"/>
    </source>
</evidence>
<keyword evidence="3" id="KW-0227">DNA damage</keyword>
<dbReference type="InterPro" id="IPR032830">
    <property type="entry name" value="XPB/Ssl2_N"/>
</dbReference>
<dbReference type="InterPro" id="IPR001161">
    <property type="entry name" value="XPB/Ssl2"/>
</dbReference>
<proteinExistence type="predicted"/>
<evidence type="ECO:0000256" key="13">
    <source>
        <dbReference type="ARBA" id="ARBA00048988"/>
    </source>
</evidence>
<dbReference type="Pfam" id="PF04851">
    <property type="entry name" value="ResIII"/>
    <property type="match status" value="1"/>
</dbReference>
<keyword evidence="4" id="KW-0378">Hydrolase</keyword>
<evidence type="ECO:0000259" key="14">
    <source>
        <dbReference type="PROSITE" id="PS51192"/>
    </source>
</evidence>
<protein>
    <recommendedName>
        <fullName evidence="12">DNA 3'-5' helicase</fullName>
        <ecNumber evidence="12">5.6.2.4</ecNumber>
    </recommendedName>
</protein>
<dbReference type="EC" id="5.6.2.4" evidence="12"/>
<dbReference type="InterPro" id="IPR032438">
    <property type="entry name" value="ERCC3_RAD25_C"/>
</dbReference>
<sequence length="778" mass="89697">MNLNNPIQAIQKNVNLEVSKRGRKARKTHEIKIIETHKLEDSFFSGAAVLLPDDTKEFSSAKIDYKKDDRPIAVCPDGHIFFETFSPHAKIAKDFLDLIASPVSLPLQVQEYQINTNSLNNAVQKGLTSKEIIRVLTLLSKNKIDEILINLITKTCASFSGSLNLLSSNNSYLIYSDNIPHLQKAYRLFLPFVDTKKASELNIDPKDSSNDENFFFFDNFDIAKIKIFGPLFADQKSDNKDDTEHQKEFIITPEIAKEAFKDTTNDLFCFHLLSDKIEDVNTRAKTNELQLINEYDFRNDTDLNNIDISIRKEYASQLYRHQNEAMMSLFKNSYLRSGIITLPYGSGKSVIGAMTVATIKKPTIIFCENILSIDQWYSNFLKFTTIDDLDLARFTQDSKDEIPSDVPCVIITTYAYFLSQKNSIFIQKICEKKWGLVIFDELKDELFDLVKIICQKLTSRSKLGLAPFPIKDDRIIRSLNFLIGPQLFNKALKNLCEDGVAPRVQCSIVYCKMTRPFYKEYLHAPVLLTKRLVAGLNPNKIMALERLIRMHEERGDKIIVYAEILFILEECADRLFVEGKRRRPLITVKTPKDEIESLFGRFRFTDEVNCLFMSRIVDKEFDIPPANVLIQLCPHHGSKIPESQRFLKLLKPKFGRSCDQIHNAYFYTLVSDDTKEVFYSNRNRQLLIEQGFNVKLIYKYRKNSSFKQKLCVQSAEAQIELFNEIISVDPFQKGMFEVLDEEKNSPTTPNQHISRNLPSASQVAKKVEPNKYKLYVRK</sequence>
<evidence type="ECO:0000256" key="11">
    <source>
        <dbReference type="ARBA" id="ARBA00034617"/>
    </source>
</evidence>
<name>A0ABR2JW88_9EUKA</name>
<evidence type="ECO:0000256" key="6">
    <source>
        <dbReference type="ARBA" id="ARBA00022840"/>
    </source>
</evidence>
<evidence type="ECO:0000256" key="7">
    <source>
        <dbReference type="ARBA" id="ARBA00023125"/>
    </source>
</evidence>
<evidence type="ECO:0000256" key="1">
    <source>
        <dbReference type="ARBA" id="ARBA00004123"/>
    </source>
</evidence>
<evidence type="ECO:0000256" key="10">
    <source>
        <dbReference type="ARBA" id="ARBA00023242"/>
    </source>
</evidence>
<evidence type="ECO:0000256" key="2">
    <source>
        <dbReference type="ARBA" id="ARBA00022741"/>
    </source>
</evidence>
<comment type="subcellular location">
    <subcellularLocation>
        <location evidence="1">Nucleus</location>
    </subcellularLocation>
</comment>
<dbReference type="InterPro" id="IPR014001">
    <property type="entry name" value="Helicase_ATP-bd"/>
</dbReference>
<comment type="catalytic activity">
    <reaction evidence="13">
        <text>ATP + H2O = ADP + phosphate + H(+)</text>
        <dbReference type="Rhea" id="RHEA:13065"/>
        <dbReference type="ChEBI" id="CHEBI:15377"/>
        <dbReference type="ChEBI" id="CHEBI:15378"/>
        <dbReference type="ChEBI" id="CHEBI:30616"/>
        <dbReference type="ChEBI" id="CHEBI:43474"/>
        <dbReference type="ChEBI" id="CHEBI:456216"/>
        <dbReference type="EC" id="5.6.2.4"/>
    </reaction>
</comment>
<dbReference type="PANTHER" id="PTHR11274:SF0">
    <property type="entry name" value="GENERAL TRANSCRIPTION AND DNA REPAIR FACTOR IIH HELICASE SUBUNIT XPB"/>
    <property type="match status" value="1"/>
</dbReference>
<evidence type="ECO:0000256" key="9">
    <source>
        <dbReference type="ARBA" id="ARBA00023235"/>
    </source>
</evidence>
<keyword evidence="7" id="KW-0238">DNA-binding</keyword>
<keyword evidence="16" id="KW-1185">Reference proteome</keyword>
<dbReference type="InterPro" id="IPR006935">
    <property type="entry name" value="Helicase/UvrB_N"/>
</dbReference>
<keyword evidence="6" id="KW-0067">ATP-binding</keyword>
<evidence type="ECO:0000256" key="12">
    <source>
        <dbReference type="ARBA" id="ARBA00034808"/>
    </source>
</evidence>
<evidence type="ECO:0000313" key="15">
    <source>
        <dbReference type="EMBL" id="KAK8882125.1"/>
    </source>
</evidence>
<dbReference type="Pfam" id="PF16203">
    <property type="entry name" value="ERCC3_RAD25_C"/>
    <property type="match status" value="1"/>
</dbReference>
<evidence type="ECO:0000256" key="8">
    <source>
        <dbReference type="ARBA" id="ARBA00023204"/>
    </source>
</evidence>
<keyword evidence="10" id="KW-0539">Nucleus</keyword>
<evidence type="ECO:0000313" key="16">
    <source>
        <dbReference type="Proteomes" id="UP001470230"/>
    </source>
</evidence>
<evidence type="ECO:0000256" key="5">
    <source>
        <dbReference type="ARBA" id="ARBA00022806"/>
    </source>
</evidence>